<organism evidence="5">
    <name type="scientific">Desertifilum tharense IPPAS B-1220</name>
    <dbReference type="NCBI Taxonomy" id="1781255"/>
    <lineage>
        <taxon>Bacteria</taxon>
        <taxon>Bacillati</taxon>
        <taxon>Cyanobacteriota</taxon>
        <taxon>Cyanophyceae</taxon>
        <taxon>Desertifilales</taxon>
        <taxon>Desertifilaceae</taxon>
        <taxon>Desertifilum</taxon>
    </lineage>
</organism>
<dbReference type="PRINTS" id="PR00313">
    <property type="entry name" value="CABNDNGRPT"/>
</dbReference>
<dbReference type="Gene3D" id="2.150.10.10">
    <property type="entry name" value="Serralysin-like metalloprotease, C-terminal"/>
    <property type="match status" value="3"/>
</dbReference>
<dbReference type="Gene3D" id="2.60.40.1170">
    <property type="entry name" value="Mu homology domain, subdomain B"/>
    <property type="match status" value="1"/>
</dbReference>
<dbReference type="EMBL" id="MJGC01000035">
    <property type="protein sequence ID" value="OEJ76586.1"/>
    <property type="molecule type" value="Genomic_DNA"/>
</dbReference>
<dbReference type="PROSITE" id="PS00330">
    <property type="entry name" value="HEMOLYSIN_CALCIUM"/>
    <property type="match status" value="2"/>
</dbReference>
<dbReference type="GO" id="GO:0005615">
    <property type="term" value="C:extracellular space"/>
    <property type="evidence" value="ECO:0007669"/>
    <property type="project" value="InterPro"/>
</dbReference>
<sequence>MATINGTLGNDLISGTPQADLIYGLAGNDTIFGLEGNDTLFGNQGNDTIFGNQGNDLIFGGKDNDFLYGGKDNDTLYGNQGNDTLFGNEGNDVLYGGKGNDVLYGGKGNDRLYGDLGNDTLYGDLGSDTMTGGEGRDLFVVGRRATGTTGSATLANADYVTDFTRGQDRIGIQGLTFNQLEITAGTGQFAGSAVIRDTGTGDYLAILQGVTATQLTATDFLELPGPTPTPTPPTPTPPTPTPPTPTPPTPTPPTPTPAQTVDLALEKSVQLTTDADGDNRYSVGDTITYTVNLLNNGPANATGVVVTDALPTNLQIVNNTPSVGDYNPATGIWTIGNLADNANATLRIQATINSGNAGDVITNTASITGVNQTDSDPTNNTDTVAIALEEPLADLRLTKTVSNTAPAQNSIVTYTLTLFNDGLNNATGVQVRELLPTGLTIQGTPNASVGTFNQATGIWTIGNLASRAPLATLTFQARVDQATGDIVNTATATATERDPNPSNNVGTVTLQVGAPGRLITGTAGNDNLVGGSGNDTLVGRAGDDTLSGAGGVNEFRFNQASDSSFLTGFGDTITDFNPLIDASGRPIGDVIRLSFKANDSNVEVAPISGGVTTLSINDASLFTVELRGLTTTDRDVIRNSIIYGPPPAPTP</sequence>
<accession>A0A1E5QPK3</accession>
<feature type="region of interest" description="Disordered" evidence="3">
    <location>
        <begin position="220"/>
        <end position="258"/>
    </location>
</feature>
<proteinExistence type="predicted"/>
<feature type="compositionally biased region" description="Pro residues" evidence="3">
    <location>
        <begin position="225"/>
        <end position="256"/>
    </location>
</feature>
<dbReference type="InterPro" id="IPR013783">
    <property type="entry name" value="Ig-like_fold"/>
</dbReference>
<dbReference type="InterPro" id="IPR001434">
    <property type="entry name" value="OmcB-like_DUF11"/>
</dbReference>
<protein>
    <recommendedName>
        <fullName evidence="4">DUF11 domain-containing protein</fullName>
    </recommendedName>
</protein>
<evidence type="ECO:0000259" key="4">
    <source>
        <dbReference type="Pfam" id="PF01345"/>
    </source>
</evidence>
<feature type="domain" description="DUF11" evidence="4">
    <location>
        <begin position="394"/>
        <end position="510"/>
    </location>
</feature>
<dbReference type="Gene3D" id="2.60.40.10">
    <property type="entry name" value="Immunoglobulins"/>
    <property type="match status" value="1"/>
</dbReference>
<comment type="subcellular location">
    <subcellularLocation>
        <location evidence="1">Secreted</location>
    </subcellularLocation>
</comment>
<dbReference type="STRING" id="1781255.BH720_03245"/>
<dbReference type="PANTHER" id="PTHR38340">
    <property type="entry name" value="S-LAYER PROTEIN"/>
    <property type="match status" value="1"/>
</dbReference>
<dbReference type="AlphaFoldDB" id="A0A1E5QPK3"/>
<dbReference type="PANTHER" id="PTHR38340:SF1">
    <property type="entry name" value="S-LAYER PROTEIN"/>
    <property type="match status" value="1"/>
</dbReference>
<dbReference type="SUPFAM" id="SSF51120">
    <property type="entry name" value="beta-Roll"/>
    <property type="match status" value="2"/>
</dbReference>
<comment type="caution">
    <text evidence="5">The sequence shown here is derived from an EMBL/GenBank/DDBJ whole genome shotgun (WGS) entry which is preliminary data.</text>
</comment>
<dbReference type="InterPro" id="IPR011049">
    <property type="entry name" value="Serralysin-like_metalloprot_C"/>
</dbReference>
<dbReference type="NCBIfam" id="TIGR01451">
    <property type="entry name" value="B_ant_repeat"/>
    <property type="match status" value="2"/>
</dbReference>
<gene>
    <name evidence="5" type="ORF">BH720_03245</name>
</gene>
<dbReference type="InterPro" id="IPR050557">
    <property type="entry name" value="RTX_toxin/Mannuronan_C5-epim"/>
</dbReference>
<dbReference type="GO" id="GO:0005509">
    <property type="term" value="F:calcium ion binding"/>
    <property type="evidence" value="ECO:0007669"/>
    <property type="project" value="InterPro"/>
</dbReference>
<reference evidence="5" key="1">
    <citation type="submission" date="2016-09" db="EMBL/GenBank/DDBJ databases">
        <title>Draft genome of thermotolerant cyanobacterium Desertifilum sp. strain IPPAS B-1220.</title>
        <authorList>
            <person name="Sinetova M.A."/>
            <person name="Bolakhan K."/>
            <person name="Zayadan B.K."/>
            <person name="Mironov K.S."/>
            <person name="Ustinova V."/>
            <person name="Kupriyanova E.V."/>
            <person name="Sidorov R.A."/>
            <person name="Skrypnik A.N."/>
            <person name="Gogoleva N.E."/>
            <person name="Gogolev Y.V."/>
            <person name="Los D.A."/>
        </authorList>
    </citation>
    <scope>NUCLEOTIDE SEQUENCE [LARGE SCALE GENOMIC DNA]</scope>
    <source>
        <strain evidence="5">IPPAS B-1220</strain>
    </source>
</reference>
<dbReference type="InterPro" id="IPR047589">
    <property type="entry name" value="DUF11_rpt"/>
</dbReference>
<dbReference type="Pfam" id="PF00353">
    <property type="entry name" value="HemolysinCabind"/>
    <property type="match status" value="4"/>
</dbReference>
<evidence type="ECO:0000313" key="5">
    <source>
        <dbReference type="EMBL" id="OEJ76586.1"/>
    </source>
</evidence>
<keyword evidence="2" id="KW-0964">Secreted</keyword>
<name>A0A1E5QPK3_9CYAN</name>
<feature type="domain" description="DUF11" evidence="4">
    <location>
        <begin position="272"/>
        <end position="386"/>
    </location>
</feature>
<dbReference type="InterPro" id="IPR018511">
    <property type="entry name" value="Hemolysin-typ_Ca-bd_CS"/>
</dbReference>
<dbReference type="InterPro" id="IPR001343">
    <property type="entry name" value="Hemolysn_Ca-bd"/>
</dbReference>
<dbReference type="Pfam" id="PF01345">
    <property type="entry name" value="DUF11"/>
    <property type="match status" value="2"/>
</dbReference>
<evidence type="ECO:0000256" key="2">
    <source>
        <dbReference type="ARBA" id="ARBA00022525"/>
    </source>
</evidence>
<evidence type="ECO:0000256" key="3">
    <source>
        <dbReference type="SAM" id="MobiDB-lite"/>
    </source>
</evidence>
<evidence type="ECO:0000256" key="1">
    <source>
        <dbReference type="ARBA" id="ARBA00004613"/>
    </source>
</evidence>
<dbReference type="OrthoDB" id="454748at2"/>